<keyword evidence="12" id="KW-1185">Reference proteome</keyword>
<dbReference type="GO" id="GO:0009247">
    <property type="term" value="P:glycolipid biosynthetic process"/>
    <property type="evidence" value="ECO:0007669"/>
    <property type="project" value="TreeGrafter"/>
</dbReference>
<evidence type="ECO:0000256" key="6">
    <source>
        <dbReference type="ARBA" id="ARBA00022968"/>
    </source>
</evidence>
<keyword evidence="10" id="KW-0325">Glycoprotein</keyword>
<keyword evidence="6" id="KW-0735">Signal-anchor</keyword>
<keyword evidence="7" id="KW-1133">Transmembrane helix</keyword>
<dbReference type="InterPro" id="IPR051142">
    <property type="entry name" value="Glycosyltransferase_29"/>
</dbReference>
<reference evidence="11 12" key="1">
    <citation type="submission" date="2019-09" db="EMBL/GenBank/DDBJ databases">
        <title>Bird 10,000 Genomes (B10K) Project - Family phase.</title>
        <authorList>
            <person name="Zhang G."/>
        </authorList>
    </citation>
    <scope>NUCLEOTIDE SEQUENCE [LARGE SCALE GENOMIC DNA]</scope>
    <source>
        <strain evidence="11">B10K-DU-001-78</strain>
        <tissue evidence="11">Muscle</tissue>
    </source>
</reference>
<dbReference type="Gene3D" id="3.90.1480.20">
    <property type="entry name" value="Glycosyl transferase family 29"/>
    <property type="match status" value="2"/>
</dbReference>
<dbReference type="OrthoDB" id="10264956at2759"/>
<dbReference type="GO" id="GO:0047288">
    <property type="term" value="F:beta-D-galactosyl-(1-&gt;3)-N-acetyl-beta-D-galactosaminide alpha-2,3- sialyltransferase"/>
    <property type="evidence" value="ECO:0007669"/>
    <property type="project" value="TreeGrafter"/>
</dbReference>
<dbReference type="EMBL" id="VXBD01006751">
    <property type="protein sequence ID" value="NXN11948.1"/>
    <property type="molecule type" value="Genomic_DNA"/>
</dbReference>
<accession>A0A7L1GD01</accession>
<evidence type="ECO:0000313" key="11">
    <source>
        <dbReference type="EMBL" id="NXN11948.1"/>
    </source>
</evidence>
<dbReference type="PANTHER" id="PTHR13713:SF57">
    <property type="entry name" value="CMP-N-ACETYLNEURAMINATE-BETA-GALACTOSAMIDE-ALPHA-2,3-SIALYLTRANSFERASE 4"/>
    <property type="match status" value="1"/>
</dbReference>
<organism evidence="11 12">
    <name type="scientific">Indicator maculatus</name>
    <name type="common">spotted honeyguide</name>
    <dbReference type="NCBI Taxonomy" id="545262"/>
    <lineage>
        <taxon>Eukaryota</taxon>
        <taxon>Metazoa</taxon>
        <taxon>Chordata</taxon>
        <taxon>Craniata</taxon>
        <taxon>Vertebrata</taxon>
        <taxon>Euteleostomi</taxon>
        <taxon>Archelosauria</taxon>
        <taxon>Archosauria</taxon>
        <taxon>Dinosauria</taxon>
        <taxon>Saurischia</taxon>
        <taxon>Theropoda</taxon>
        <taxon>Coelurosauria</taxon>
        <taxon>Aves</taxon>
        <taxon>Neognathae</taxon>
        <taxon>Neoaves</taxon>
        <taxon>Telluraves</taxon>
        <taxon>Coraciimorphae</taxon>
        <taxon>Piciformes</taxon>
        <taxon>Indicatoridae</taxon>
        <taxon>Indicator</taxon>
    </lineage>
</organism>
<protein>
    <submittedName>
        <fullName evidence="11">SIA4C sialyltransferase</fullName>
    </submittedName>
</protein>
<comment type="similarity">
    <text evidence="2">Belongs to the glycosyltransferase 29 family.</text>
</comment>
<feature type="non-terminal residue" evidence="11">
    <location>
        <position position="228"/>
    </location>
</feature>
<keyword evidence="8" id="KW-0333">Golgi apparatus</keyword>
<dbReference type="GO" id="GO:0000139">
    <property type="term" value="C:Golgi membrane"/>
    <property type="evidence" value="ECO:0007669"/>
    <property type="project" value="UniProtKB-SubCell"/>
</dbReference>
<dbReference type="Proteomes" id="UP000557230">
    <property type="component" value="Unassembled WGS sequence"/>
</dbReference>
<keyword evidence="4 11" id="KW-0808">Transferase</keyword>
<evidence type="ECO:0000256" key="8">
    <source>
        <dbReference type="ARBA" id="ARBA00023034"/>
    </source>
</evidence>
<evidence type="ECO:0000256" key="9">
    <source>
        <dbReference type="ARBA" id="ARBA00023136"/>
    </source>
</evidence>
<dbReference type="InterPro" id="IPR038578">
    <property type="entry name" value="GT29-like_sf"/>
</dbReference>
<keyword evidence="3 11" id="KW-0328">Glycosyltransferase</keyword>
<evidence type="ECO:0000313" key="12">
    <source>
        <dbReference type="Proteomes" id="UP000557230"/>
    </source>
</evidence>
<dbReference type="InterPro" id="IPR001675">
    <property type="entry name" value="Glyco_trans_29"/>
</dbReference>
<dbReference type="Pfam" id="PF00777">
    <property type="entry name" value="Glyco_transf_29"/>
    <property type="match status" value="2"/>
</dbReference>
<evidence type="ECO:0000256" key="4">
    <source>
        <dbReference type="ARBA" id="ARBA00022679"/>
    </source>
</evidence>
<comment type="subcellular location">
    <subcellularLocation>
        <location evidence="1">Golgi apparatus membrane</location>
        <topology evidence="1">Single-pass type II membrane protein</topology>
    </subcellularLocation>
</comment>
<dbReference type="GO" id="GO:0003836">
    <property type="term" value="F:beta-galactoside (CMP) alpha-2,3-sialyltransferase activity"/>
    <property type="evidence" value="ECO:0007669"/>
    <property type="project" value="TreeGrafter"/>
</dbReference>
<name>A0A7L1GD01_9PICI</name>
<evidence type="ECO:0000256" key="1">
    <source>
        <dbReference type="ARBA" id="ARBA00004323"/>
    </source>
</evidence>
<proteinExistence type="inferred from homology"/>
<comment type="caution">
    <text evidence="11">The sequence shown here is derived from an EMBL/GenBank/DDBJ whole genome shotgun (WGS) entry which is preliminary data.</text>
</comment>
<sequence>AEDVLLRLLSITHHSLPDTIQSLKCRRCAVVGNGHRLRNSSMGDTIDSYDVVIRYGPGAPCRPLPSPAFPCSAPARPCSMGDTIDSYDLVIRYCPGRPLWAVLQVRKGFWKQPPLIWDANPERVRILNPYYMEVTAAKLLNLPMRQPRKVKQKPTTGLLAITLALHFCDLVHIAGFGYPDSANKKQTIHYYEQITLKSMAASEHNVSHEAVAIKKMLELGLVKNLTYF</sequence>
<feature type="non-terminal residue" evidence="11">
    <location>
        <position position="1"/>
    </location>
</feature>
<evidence type="ECO:0000256" key="7">
    <source>
        <dbReference type="ARBA" id="ARBA00022989"/>
    </source>
</evidence>
<gene>
    <name evidence="11" type="primary">St3gal4</name>
    <name evidence="11" type="ORF">INDMAC_R08660</name>
</gene>
<evidence type="ECO:0000256" key="2">
    <source>
        <dbReference type="ARBA" id="ARBA00006003"/>
    </source>
</evidence>
<evidence type="ECO:0000256" key="10">
    <source>
        <dbReference type="ARBA" id="ARBA00023180"/>
    </source>
</evidence>
<dbReference type="AlphaFoldDB" id="A0A7L1GD01"/>
<dbReference type="PANTHER" id="PTHR13713">
    <property type="entry name" value="SIALYLTRANSFERASE"/>
    <property type="match status" value="1"/>
</dbReference>
<keyword evidence="5" id="KW-0812">Transmembrane</keyword>
<evidence type="ECO:0000256" key="3">
    <source>
        <dbReference type="ARBA" id="ARBA00022676"/>
    </source>
</evidence>
<keyword evidence="9" id="KW-0472">Membrane</keyword>
<evidence type="ECO:0000256" key="5">
    <source>
        <dbReference type="ARBA" id="ARBA00022692"/>
    </source>
</evidence>